<dbReference type="Proteomes" id="UP001161406">
    <property type="component" value="Unassembled WGS sequence"/>
</dbReference>
<dbReference type="Gene3D" id="1.10.10.10">
    <property type="entry name" value="Winged helix-like DNA-binding domain superfamily/Winged helix DNA-binding domain"/>
    <property type="match status" value="1"/>
</dbReference>
<evidence type="ECO:0000313" key="3">
    <source>
        <dbReference type="Proteomes" id="UP001161406"/>
    </source>
</evidence>
<dbReference type="InterPro" id="IPR036390">
    <property type="entry name" value="WH_DNA-bd_sf"/>
</dbReference>
<dbReference type="Pfam" id="PF12802">
    <property type="entry name" value="MarR_2"/>
    <property type="match status" value="1"/>
</dbReference>
<dbReference type="RefSeq" id="WP_284390194.1">
    <property type="nucleotide sequence ID" value="NZ_BSNG01000001.1"/>
</dbReference>
<dbReference type="InterPro" id="IPR036388">
    <property type="entry name" value="WH-like_DNA-bd_sf"/>
</dbReference>
<gene>
    <name evidence="2" type="ORF">GCM10007913_19100</name>
</gene>
<evidence type="ECO:0000259" key="1">
    <source>
        <dbReference type="PROSITE" id="PS50995"/>
    </source>
</evidence>
<reference evidence="2" key="1">
    <citation type="journal article" date="2014" name="Int. J. Syst. Evol. Microbiol.">
        <title>Complete genome of a new Firmicutes species belonging to the dominant human colonic microbiota ('Ruminococcus bicirculans') reveals two chromosomes and a selective capacity to utilize plant glucans.</title>
        <authorList>
            <consortium name="NISC Comparative Sequencing Program"/>
            <person name="Wegmann U."/>
            <person name="Louis P."/>
            <person name="Goesmann A."/>
            <person name="Henrissat B."/>
            <person name="Duncan S.H."/>
            <person name="Flint H.J."/>
        </authorList>
    </citation>
    <scope>NUCLEOTIDE SEQUENCE</scope>
    <source>
        <strain evidence="2">NBRC 103855</strain>
    </source>
</reference>
<accession>A0ABQ5UFN4</accession>
<dbReference type="SUPFAM" id="SSF46785">
    <property type="entry name" value="Winged helix' DNA-binding domain"/>
    <property type="match status" value="1"/>
</dbReference>
<dbReference type="EMBL" id="BSNG01000001">
    <property type="protein sequence ID" value="GLQ09978.1"/>
    <property type="molecule type" value="Genomic_DNA"/>
</dbReference>
<dbReference type="PANTHER" id="PTHR33164:SF57">
    <property type="entry name" value="MARR-FAMILY TRANSCRIPTIONAL REGULATOR"/>
    <property type="match status" value="1"/>
</dbReference>
<name>A0ABQ5UFN4_9HYPH</name>
<dbReference type="InterPro" id="IPR000835">
    <property type="entry name" value="HTH_MarR-typ"/>
</dbReference>
<comment type="caution">
    <text evidence="2">The sequence shown here is derived from an EMBL/GenBank/DDBJ whole genome shotgun (WGS) entry which is preliminary data.</text>
</comment>
<keyword evidence="3" id="KW-1185">Reference proteome</keyword>
<sequence>MAKSESDARASHLAHLIELGLTPAAAQATMDIDHVMIHIRRSMQRREMGRMALRDLKLDIDVADLEILSALELCAIEGGEATVGLIAERLNVDPSRASRVVADAVEKGIVRRVASQSDARRIGLELTERGQQYATAIRTYKWRIFAEALGGWPEEDLVTFARLFQRFSGWMAEAKAKAGKG</sequence>
<protein>
    <submittedName>
        <fullName evidence="2">MarR family transcriptional regulator</fullName>
    </submittedName>
</protein>
<dbReference type="InterPro" id="IPR039422">
    <property type="entry name" value="MarR/SlyA-like"/>
</dbReference>
<feature type="domain" description="HTH marR-type" evidence="1">
    <location>
        <begin position="29"/>
        <end position="169"/>
    </location>
</feature>
<dbReference type="SMART" id="SM00347">
    <property type="entry name" value="HTH_MARR"/>
    <property type="match status" value="1"/>
</dbReference>
<dbReference type="PANTHER" id="PTHR33164">
    <property type="entry name" value="TRANSCRIPTIONAL REGULATOR, MARR FAMILY"/>
    <property type="match status" value="1"/>
</dbReference>
<proteinExistence type="predicted"/>
<organism evidence="2 3">
    <name type="scientific">Devosia yakushimensis</name>
    <dbReference type="NCBI Taxonomy" id="470028"/>
    <lineage>
        <taxon>Bacteria</taxon>
        <taxon>Pseudomonadati</taxon>
        <taxon>Pseudomonadota</taxon>
        <taxon>Alphaproteobacteria</taxon>
        <taxon>Hyphomicrobiales</taxon>
        <taxon>Devosiaceae</taxon>
        <taxon>Devosia</taxon>
    </lineage>
</organism>
<dbReference type="PROSITE" id="PS50995">
    <property type="entry name" value="HTH_MARR_2"/>
    <property type="match status" value="1"/>
</dbReference>
<reference evidence="2" key="2">
    <citation type="submission" date="2023-01" db="EMBL/GenBank/DDBJ databases">
        <title>Draft genome sequence of Devosia yakushimensis strain NBRC 103855.</title>
        <authorList>
            <person name="Sun Q."/>
            <person name="Mori K."/>
        </authorList>
    </citation>
    <scope>NUCLEOTIDE SEQUENCE</scope>
    <source>
        <strain evidence="2">NBRC 103855</strain>
    </source>
</reference>
<evidence type="ECO:0000313" key="2">
    <source>
        <dbReference type="EMBL" id="GLQ09978.1"/>
    </source>
</evidence>